<feature type="region of interest" description="Disordered" evidence="1">
    <location>
        <begin position="79"/>
        <end position="172"/>
    </location>
</feature>
<proteinExistence type="predicted"/>
<keyword evidence="2" id="KW-1133">Transmembrane helix</keyword>
<feature type="transmembrane region" description="Helical" evidence="2">
    <location>
        <begin position="808"/>
        <end position="827"/>
    </location>
</feature>
<evidence type="ECO:0000313" key="3">
    <source>
        <dbReference type="EMBL" id="KAK4209807.1"/>
    </source>
</evidence>
<organism evidence="3 4">
    <name type="scientific">Rhypophila decipiens</name>
    <dbReference type="NCBI Taxonomy" id="261697"/>
    <lineage>
        <taxon>Eukaryota</taxon>
        <taxon>Fungi</taxon>
        <taxon>Dikarya</taxon>
        <taxon>Ascomycota</taxon>
        <taxon>Pezizomycotina</taxon>
        <taxon>Sordariomycetes</taxon>
        <taxon>Sordariomycetidae</taxon>
        <taxon>Sordariales</taxon>
        <taxon>Naviculisporaceae</taxon>
        <taxon>Rhypophila</taxon>
    </lineage>
</organism>
<protein>
    <submittedName>
        <fullName evidence="3">Uncharacterized protein</fullName>
    </submittedName>
</protein>
<reference evidence="3" key="1">
    <citation type="journal article" date="2023" name="Mol. Phylogenet. Evol.">
        <title>Genome-scale phylogeny and comparative genomics of the fungal order Sordariales.</title>
        <authorList>
            <person name="Hensen N."/>
            <person name="Bonometti L."/>
            <person name="Westerberg I."/>
            <person name="Brannstrom I.O."/>
            <person name="Guillou S."/>
            <person name="Cros-Aarteil S."/>
            <person name="Calhoun S."/>
            <person name="Haridas S."/>
            <person name="Kuo A."/>
            <person name="Mondo S."/>
            <person name="Pangilinan J."/>
            <person name="Riley R."/>
            <person name="LaButti K."/>
            <person name="Andreopoulos B."/>
            <person name="Lipzen A."/>
            <person name="Chen C."/>
            <person name="Yan M."/>
            <person name="Daum C."/>
            <person name="Ng V."/>
            <person name="Clum A."/>
            <person name="Steindorff A."/>
            <person name="Ohm R.A."/>
            <person name="Martin F."/>
            <person name="Silar P."/>
            <person name="Natvig D.O."/>
            <person name="Lalanne C."/>
            <person name="Gautier V."/>
            <person name="Ament-Velasquez S.L."/>
            <person name="Kruys A."/>
            <person name="Hutchinson M.I."/>
            <person name="Powell A.J."/>
            <person name="Barry K."/>
            <person name="Miller A.N."/>
            <person name="Grigoriev I.V."/>
            <person name="Debuchy R."/>
            <person name="Gladieux P."/>
            <person name="Hiltunen Thoren M."/>
            <person name="Johannesson H."/>
        </authorList>
    </citation>
    <scope>NUCLEOTIDE SEQUENCE</scope>
    <source>
        <strain evidence="3">PSN293</strain>
    </source>
</reference>
<comment type="caution">
    <text evidence="3">The sequence shown here is derived from an EMBL/GenBank/DDBJ whole genome shotgun (WGS) entry which is preliminary data.</text>
</comment>
<feature type="compositionally biased region" description="Polar residues" evidence="1">
    <location>
        <begin position="114"/>
        <end position="123"/>
    </location>
</feature>
<evidence type="ECO:0000256" key="1">
    <source>
        <dbReference type="SAM" id="MobiDB-lite"/>
    </source>
</evidence>
<feature type="transmembrane region" description="Helical" evidence="2">
    <location>
        <begin position="839"/>
        <end position="858"/>
    </location>
</feature>
<feature type="region of interest" description="Disordered" evidence="1">
    <location>
        <begin position="726"/>
        <end position="768"/>
    </location>
</feature>
<gene>
    <name evidence="3" type="ORF">QBC37DRAFT_390965</name>
</gene>
<dbReference type="AlphaFoldDB" id="A0AAN6Y480"/>
<accession>A0AAN6Y480</accession>
<keyword evidence="2" id="KW-0472">Membrane</keyword>
<reference evidence="3" key="2">
    <citation type="submission" date="2023-05" db="EMBL/GenBank/DDBJ databases">
        <authorList>
            <consortium name="Lawrence Berkeley National Laboratory"/>
            <person name="Steindorff A."/>
            <person name="Hensen N."/>
            <person name="Bonometti L."/>
            <person name="Westerberg I."/>
            <person name="Brannstrom I.O."/>
            <person name="Guillou S."/>
            <person name="Cros-Aarteil S."/>
            <person name="Calhoun S."/>
            <person name="Haridas S."/>
            <person name="Kuo A."/>
            <person name="Mondo S."/>
            <person name="Pangilinan J."/>
            <person name="Riley R."/>
            <person name="Labutti K."/>
            <person name="Andreopoulos B."/>
            <person name="Lipzen A."/>
            <person name="Chen C."/>
            <person name="Yanf M."/>
            <person name="Daum C."/>
            <person name="Ng V."/>
            <person name="Clum A."/>
            <person name="Ohm R."/>
            <person name="Martin F."/>
            <person name="Silar P."/>
            <person name="Natvig D."/>
            <person name="Lalanne C."/>
            <person name="Gautier V."/>
            <person name="Ament-Velasquez S.L."/>
            <person name="Kruys A."/>
            <person name="Hutchinson M.I."/>
            <person name="Powell A.J."/>
            <person name="Barry K."/>
            <person name="Miller A.N."/>
            <person name="Grigoriev I.V."/>
            <person name="Debuchy R."/>
            <person name="Gladieux P."/>
            <person name="Thoren M.H."/>
            <person name="Johannesson H."/>
        </authorList>
    </citation>
    <scope>NUCLEOTIDE SEQUENCE</scope>
    <source>
        <strain evidence="3">PSN293</strain>
    </source>
</reference>
<name>A0AAN6Y480_9PEZI</name>
<dbReference type="Proteomes" id="UP001301769">
    <property type="component" value="Unassembled WGS sequence"/>
</dbReference>
<evidence type="ECO:0000256" key="2">
    <source>
        <dbReference type="SAM" id="Phobius"/>
    </source>
</evidence>
<keyword evidence="2" id="KW-0812">Transmembrane</keyword>
<sequence length="864" mass="95910">MSVTVTLSTVMEKQLEEPVRKTVLVRRASGTVDLGDDIRNGIPKLSTLAKWKAGFRAQERLEAQEKRRLEKGKQVETVWNGLNGRPTPTGLPCNGVVEHCADNTRAPPTEDVAGSSSEKQQSGPGVFGLELPRPPLSRRKAPPVPSQPVEPPRRKAPPVPSQPVEPPSTSTVPVTVKFSKLERIRQMEFRSSKQVKAREIPLSKTEVEKLRTFSEFVGTPNQIALFGKQLPQCHRYAVQLELDGSKPQTYICIEGLRKNEDIRDFYAVMSQKKYRKYYEPWKICFRMVEVSKSAAPVSHGQDVEEVAALSQIMLRRRDLTLCGSLVKAKTRDGERISTVGGIIQIGSDLFALTTAHSHLASDSTSSTLAASSSPAQTLNDKDFPDAVENILVVSEDMDLHQENFKPAKVNWEDLPQVEEFITLKVYEDHRDDWCLIPLPQEYQLPNIEWSYKHNPPTVFTEVHTEYPGHLSVHSYIHSMYGHSSYPSFPGLVPGAPAFPSFPGLVAAAPSFLDGEQGPIEVWAVVFSNRWDDDFARGASGSWFFTSTSSTSTFGRPSVHVLGTAVARAPGKAFITLLSNQFDSISRSFPENPKPLLPDPLPMLLRAVKHFYATDRDRSDRLINLLFQILRHSSHPLPILFGVLQSALRAWDEDKIDRLKKLIVTSGPNLEATLQGTPGEAILDTSSSQIAQELALLYKRWKRARVHESPPAHMSALPALASSRVASPAAHRSRISPPTRHPPNIPQMTEVTETESRTETDDRHVKEASSEPFFRMPPFRGTVRDELEAQELGRDPGLSTSVRRNLPSIVLLFLGLAYLAGMGVGAWKLLTSDLSSKVKIGVGVGLIIFHLLGAIFFCLPKKRTT</sequence>
<feature type="compositionally biased region" description="Pro residues" evidence="1">
    <location>
        <begin position="157"/>
        <end position="166"/>
    </location>
</feature>
<keyword evidence="4" id="KW-1185">Reference proteome</keyword>
<feature type="compositionally biased region" description="Basic and acidic residues" evidence="1">
    <location>
        <begin position="753"/>
        <end position="768"/>
    </location>
</feature>
<evidence type="ECO:0000313" key="4">
    <source>
        <dbReference type="Proteomes" id="UP001301769"/>
    </source>
</evidence>
<dbReference type="EMBL" id="MU858193">
    <property type="protein sequence ID" value="KAK4209807.1"/>
    <property type="molecule type" value="Genomic_DNA"/>
</dbReference>